<reference evidence="1 2" key="1">
    <citation type="submission" date="2024-09" db="EMBL/GenBank/DDBJ databases">
        <title>Chromosome-scale assembly of Riccia sorocarpa.</title>
        <authorList>
            <person name="Paukszto L."/>
        </authorList>
    </citation>
    <scope>NUCLEOTIDE SEQUENCE [LARGE SCALE GENOMIC DNA]</scope>
    <source>
        <strain evidence="1">LP-2024</strain>
        <tissue evidence="1">Aerial parts of the thallus</tissue>
    </source>
</reference>
<protein>
    <submittedName>
        <fullName evidence="1">Uncharacterized protein</fullName>
    </submittedName>
</protein>
<evidence type="ECO:0000313" key="1">
    <source>
        <dbReference type="EMBL" id="KAL3678678.1"/>
    </source>
</evidence>
<organism evidence="1 2">
    <name type="scientific">Riccia sorocarpa</name>
    <dbReference type="NCBI Taxonomy" id="122646"/>
    <lineage>
        <taxon>Eukaryota</taxon>
        <taxon>Viridiplantae</taxon>
        <taxon>Streptophyta</taxon>
        <taxon>Embryophyta</taxon>
        <taxon>Marchantiophyta</taxon>
        <taxon>Marchantiopsida</taxon>
        <taxon>Marchantiidae</taxon>
        <taxon>Marchantiales</taxon>
        <taxon>Ricciaceae</taxon>
        <taxon>Riccia</taxon>
    </lineage>
</organism>
<comment type="caution">
    <text evidence="1">The sequence shown here is derived from an EMBL/GenBank/DDBJ whole genome shotgun (WGS) entry which is preliminary data.</text>
</comment>
<dbReference type="Proteomes" id="UP001633002">
    <property type="component" value="Unassembled WGS sequence"/>
</dbReference>
<proteinExistence type="predicted"/>
<sequence>MRRTPTKEATRATTPPLMTLAPLPLGGALGPGEAVEAGALVGGLVGALDGEAGAGTGVSSAGAEAGAGSEAGATVGGGGGLASLALPKVVGIRTWSTWRMLKSKLMREMLVTRVALEKCRHGSVVRRVQSLQFIEAKELKKNVVAKNIAKIGVRVTVLEGRENVIGHRRKCQGVPGVDLVCDFGGRQELIENREAGKSVQQCP</sequence>
<gene>
    <name evidence="1" type="ORF">R1sor_021634</name>
</gene>
<dbReference type="AlphaFoldDB" id="A0ABD3GHM6"/>
<keyword evidence="2" id="KW-1185">Reference proteome</keyword>
<evidence type="ECO:0000313" key="2">
    <source>
        <dbReference type="Proteomes" id="UP001633002"/>
    </source>
</evidence>
<dbReference type="EMBL" id="JBJQOH010000007">
    <property type="protein sequence ID" value="KAL3678678.1"/>
    <property type="molecule type" value="Genomic_DNA"/>
</dbReference>
<name>A0ABD3GHM6_9MARC</name>
<accession>A0ABD3GHM6</accession>